<dbReference type="EMBL" id="UGSZ01000001">
    <property type="protein sequence ID" value="SUB57511.1"/>
    <property type="molecule type" value="Genomic_DNA"/>
</dbReference>
<dbReference type="RefSeq" id="WP_009345574.1">
    <property type="nucleotide sequence ID" value="NZ_CP165621.1"/>
</dbReference>
<protein>
    <submittedName>
        <fullName evidence="1">Uncharacterized protein</fullName>
    </submittedName>
</protein>
<name>A0A379C5V1_9FIRM</name>
<sequence length="74" mass="8615">MISDNEKKEFILSHLKGYQKWLSHEELSFIYGLLGSDPKEDSEIVSSIKEIVETLPAERLDKVYNYIKEKGPKE</sequence>
<gene>
    <name evidence="1" type="ORF">NCTC13149_01354</name>
</gene>
<dbReference type="AlphaFoldDB" id="A0A379C5V1"/>
<accession>A0A379C5V1</accession>
<dbReference type="Proteomes" id="UP000255517">
    <property type="component" value="Unassembled WGS sequence"/>
</dbReference>
<evidence type="ECO:0000313" key="1">
    <source>
        <dbReference type="EMBL" id="SUB57511.1"/>
    </source>
</evidence>
<proteinExistence type="predicted"/>
<reference evidence="1 2" key="1">
    <citation type="submission" date="2018-06" db="EMBL/GenBank/DDBJ databases">
        <authorList>
            <consortium name="Pathogen Informatics"/>
            <person name="Doyle S."/>
        </authorList>
    </citation>
    <scope>NUCLEOTIDE SEQUENCE [LARGE SCALE GENOMIC DNA]</scope>
    <source>
        <strain evidence="1 2">NCTC13149</strain>
    </source>
</reference>
<evidence type="ECO:0000313" key="2">
    <source>
        <dbReference type="Proteomes" id="UP000255517"/>
    </source>
</evidence>
<organism evidence="1 2">
    <name type="scientific">Peptoniphilus lacrimalis</name>
    <dbReference type="NCBI Taxonomy" id="33031"/>
    <lineage>
        <taxon>Bacteria</taxon>
        <taxon>Bacillati</taxon>
        <taxon>Bacillota</taxon>
        <taxon>Tissierellia</taxon>
        <taxon>Tissierellales</taxon>
        <taxon>Peptoniphilaceae</taxon>
        <taxon>Peptoniphilus</taxon>
    </lineage>
</organism>